<name>A0A1S6UB12_9CAUD</name>
<dbReference type="Pfam" id="PF00583">
    <property type="entry name" value="Acetyltransf_1"/>
    <property type="match status" value="1"/>
</dbReference>
<dbReference type="GO" id="GO:0016747">
    <property type="term" value="F:acyltransferase activity, transferring groups other than amino-acyl groups"/>
    <property type="evidence" value="ECO:0007669"/>
    <property type="project" value="InterPro"/>
</dbReference>
<evidence type="ECO:0000259" key="1">
    <source>
        <dbReference type="Pfam" id="PF00583"/>
    </source>
</evidence>
<evidence type="ECO:0000313" key="2">
    <source>
        <dbReference type="EMBL" id="AQW88945.1"/>
    </source>
</evidence>
<dbReference type="InterPro" id="IPR000182">
    <property type="entry name" value="GNAT_dom"/>
</dbReference>
<feature type="domain" description="N-acetyltransferase" evidence="1">
    <location>
        <begin position="31"/>
        <end position="113"/>
    </location>
</feature>
<sequence>MKLLTTSDFKTQHLAKMCVESHLFHSYAWTLFQCFTDVMDDEDIANTSEIMILQDDSGKNIGTIFHNHEYESNYWGTNIQVFVIESERGKGYGKLLYKEMNKLLIQKKFDGTLYAGSGIQGSMDFWGKMAELHESDECLTLQAEYF</sequence>
<organism evidence="2 3">
    <name type="scientific">Serratia phage BF</name>
    <dbReference type="NCBI Taxonomy" id="1962671"/>
    <lineage>
        <taxon>Viruses</taxon>
        <taxon>Duplodnaviria</taxon>
        <taxon>Heunggongvirae</taxon>
        <taxon>Uroviricota</taxon>
        <taxon>Caudoviricetes</taxon>
        <taxon>Eneladusvirus</taxon>
        <taxon>Eneladusvirus BF</taxon>
    </lineage>
</organism>
<dbReference type="InterPro" id="IPR016181">
    <property type="entry name" value="Acyl_CoA_acyltransferase"/>
</dbReference>
<accession>A0A1S6UB12</accession>
<dbReference type="Gene3D" id="3.40.630.30">
    <property type="match status" value="1"/>
</dbReference>
<dbReference type="Proteomes" id="UP000221837">
    <property type="component" value="Genome"/>
</dbReference>
<proteinExistence type="predicted"/>
<keyword evidence="3" id="KW-1185">Reference proteome</keyword>
<reference evidence="2" key="1">
    <citation type="submission" date="2017-02" db="EMBL/GenBank/DDBJ databases">
        <title>Genome sequence of Serratia marcescens phage BF.</title>
        <authorList>
            <person name="Casey E."/>
            <person name="Fitzgerald B."/>
            <person name="Mahony J."/>
            <person name="Lugli G."/>
            <person name="Ventura M."/>
            <person name="van Sinderen D."/>
        </authorList>
    </citation>
    <scope>NUCLEOTIDE SEQUENCE [LARGE SCALE GENOMIC DNA]</scope>
</reference>
<dbReference type="SUPFAM" id="SSF55729">
    <property type="entry name" value="Acyl-CoA N-acyltransferases (Nat)"/>
    <property type="match status" value="1"/>
</dbReference>
<dbReference type="OrthoDB" id="24568at10239"/>
<evidence type="ECO:0000313" key="3">
    <source>
        <dbReference type="Proteomes" id="UP000221837"/>
    </source>
</evidence>
<protein>
    <recommendedName>
        <fullName evidence="1">N-acetyltransferase domain-containing protein</fullName>
    </recommendedName>
</protein>
<dbReference type="EMBL" id="KY630187">
    <property type="protein sequence ID" value="AQW88945.1"/>
    <property type="molecule type" value="Genomic_DNA"/>
</dbReference>
<gene>
    <name evidence="2" type="ORF">BF_0420</name>
</gene>